<accession>A0ACB7JB54</accession>
<keyword evidence="2" id="KW-1185">Reference proteome</keyword>
<comment type="caution">
    <text evidence="1">The sequence shown here is derived from an EMBL/GenBank/DDBJ whole genome shotgun (WGS) entry which is preliminary data.</text>
</comment>
<evidence type="ECO:0000313" key="1">
    <source>
        <dbReference type="EMBL" id="KAG9226506.1"/>
    </source>
</evidence>
<name>A0ACB7JB54_PLECO</name>
<organism evidence="1 2">
    <name type="scientific">Pleurotus cornucopiae</name>
    <name type="common">Cornucopia mushroom</name>
    <dbReference type="NCBI Taxonomy" id="5321"/>
    <lineage>
        <taxon>Eukaryota</taxon>
        <taxon>Fungi</taxon>
        <taxon>Dikarya</taxon>
        <taxon>Basidiomycota</taxon>
        <taxon>Agaricomycotina</taxon>
        <taxon>Agaricomycetes</taxon>
        <taxon>Agaricomycetidae</taxon>
        <taxon>Agaricales</taxon>
        <taxon>Pleurotineae</taxon>
        <taxon>Pleurotaceae</taxon>
        <taxon>Pleurotus</taxon>
    </lineage>
</organism>
<evidence type="ECO:0000313" key="2">
    <source>
        <dbReference type="Proteomes" id="UP000824881"/>
    </source>
</evidence>
<protein>
    <submittedName>
        <fullName evidence="1">Uncharacterized protein</fullName>
    </submittedName>
</protein>
<proteinExistence type="predicted"/>
<dbReference type="Proteomes" id="UP000824881">
    <property type="component" value="Unassembled WGS sequence"/>
</dbReference>
<sequence>MSTAIAIATTAAASTSGIQETTLCQVRQCVSRFLTECEIPYVVKPFDQAFHEECCTEAARRGCPMEDTPGIPSIRPKLVSGVGMAIYTFCHLNDRPTQMYIALYTGLLMYVEDYMQRDVEIVSAFNQKYIRGDPQGHPVLDALAALLHELPQRFEPIVANIILTSALNYITAVWLEHQTETLELSPHATSFAGFSRWISGSSEAYALFVFASRLPLLVYIQAIPDMMTFLNYSNDMLSFYKEELAGETANHVSIVARCEGKTKEEVLRRITEDTIACHSRLRKILMDHREASEILDQLFEGYVSFHASLGRYRLEELL</sequence>
<gene>
    <name evidence="1" type="ORF">CCMSSC00406_0005827</name>
</gene>
<dbReference type="EMBL" id="WQMT02000002">
    <property type="protein sequence ID" value="KAG9226506.1"/>
    <property type="molecule type" value="Genomic_DNA"/>
</dbReference>
<reference evidence="1 2" key="1">
    <citation type="journal article" date="2021" name="Appl. Environ. Microbiol.">
        <title>Genetic linkage and physical mapping for an oyster mushroom Pleurotus cornucopiae and QTL analysis for the trait cap color.</title>
        <authorList>
            <person name="Zhang Y."/>
            <person name="Gao W."/>
            <person name="Sonnenberg A."/>
            <person name="Chen Q."/>
            <person name="Zhang J."/>
            <person name="Huang C."/>
        </authorList>
    </citation>
    <scope>NUCLEOTIDE SEQUENCE [LARGE SCALE GENOMIC DNA]</scope>
    <source>
        <strain evidence="1">CCMSSC00406</strain>
    </source>
</reference>